<dbReference type="GO" id="GO:0046982">
    <property type="term" value="F:protein heterodimerization activity"/>
    <property type="evidence" value="ECO:0007669"/>
    <property type="project" value="InterPro"/>
</dbReference>
<comment type="similarity">
    <text evidence="3">Belongs to the histone H3 family.</text>
</comment>
<feature type="domain" description="DUF4097" evidence="10">
    <location>
        <begin position="197"/>
        <end position="324"/>
    </location>
</feature>
<dbReference type="GO" id="GO:0000786">
    <property type="term" value="C:nucleosome"/>
    <property type="evidence" value="ECO:0007669"/>
    <property type="project" value="UniProtKB-KW"/>
</dbReference>
<evidence type="ECO:0000313" key="11">
    <source>
        <dbReference type="EMBL" id="QQP42494.1"/>
    </source>
</evidence>
<dbReference type="EMBL" id="CP045900">
    <property type="protein sequence ID" value="QQP42494.1"/>
    <property type="molecule type" value="Genomic_DNA"/>
</dbReference>
<protein>
    <submittedName>
        <fullName evidence="11">Protein FAM185Alike</fullName>
    </submittedName>
</protein>
<keyword evidence="6" id="KW-0539">Nucleus</keyword>
<evidence type="ECO:0000259" key="10">
    <source>
        <dbReference type="Pfam" id="PF13349"/>
    </source>
</evidence>
<dbReference type="CDD" id="cd22911">
    <property type="entry name" value="HFD_H3"/>
    <property type="match status" value="1"/>
</dbReference>
<organism evidence="11 12">
    <name type="scientific">Caligus rogercresseyi</name>
    <name type="common">Sea louse</name>
    <dbReference type="NCBI Taxonomy" id="217165"/>
    <lineage>
        <taxon>Eukaryota</taxon>
        <taxon>Metazoa</taxon>
        <taxon>Ecdysozoa</taxon>
        <taxon>Arthropoda</taxon>
        <taxon>Crustacea</taxon>
        <taxon>Multicrustacea</taxon>
        <taxon>Hexanauplia</taxon>
        <taxon>Copepoda</taxon>
        <taxon>Siphonostomatoida</taxon>
        <taxon>Caligidae</taxon>
        <taxon>Caligus</taxon>
    </lineage>
</organism>
<dbReference type="OrthoDB" id="5984441at2759"/>
<dbReference type="Pfam" id="PF13349">
    <property type="entry name" value="DUF4097"/>
    <property type="match status" value="1"/>
</dbReference>
<sequence>MLRNLIRCPPPSSHGLVLRRLLSSSSNEEGGRKKSLLYEKRHDVPTFGGSLWITSLTPHEYPNLDLAIIKVSGSGENLKEKAEFASKMEGKKLKLYCNTKAPITPDTSSIQALVSTPSSLFPSIETPVPVVHNVFAEVEFQGRLEVADLMESDFCHLKGVDGDITVSRVKTNSLTVQSSGRGDIHCSGAIQGNIKITSSGSGGVVCDKRFAGPSLDIVTDTGDIRVAACYSETSKFSTNYGSMNLRNIHNESYIAIYQEGNLKIQGVDGSTNIFVKKGDIDCHMSIVRHESRIHAEDGDINVKVPDNYPLKISVNAVEVIPDINFSVHGKVTPKDDGYVNYYATIHPNKFSPTLEIIAENGRVILESQDWAASLGLKVPLNNDTHIFFAPIQDDGALAFNQNGFVLFLQSSNAFIHFFDDDSSFDSSYSSPGASPIRHVPPSSPVRINSPGPSTSTPLIATTSRILLPKHLGIVLPKYLGIVLPKHLGEVLPKHLGEKPSFKDYRSTLGSPVRKPRNPHSNKKRPRWLREIHRYRRSTELLIRKMPFYRLVKETIDRMASSDFRVQVLAISALQEGCENYITDLFERSNLCCIHAKRVTLMPKDIRLARRIGLL</sequence>
<keyword evidence="4" id="KW-0158">Chromosome</keyword>
<dbReference type="AlphaFoldDB" id="A0A7T8H2U3"/>
<evidence type="ECO:0000256" key="2">
    <source>
        <dbReference type="ARBA" id="ARBA00004286"/>
    </source>
</evidence>
<dbReference type="FunFam" id="1.10.20.10:FF:000085">
    <property type="entry name" value="Histone H3.2"/>
    <property type="match status" value="1"/>
</dbReference>
<dbReference type="PANTHER" id="PTHR34094:SF1">
    <property type="entry name" value="PROTEIN FAM185A"/>
    <property type="match status" value="1"/>
</dbReference>
<dbReference type="SUPFAM" id="SSF47113">
    <property type="entry name" value="Histone-fold"/>
    <property type="match status" value="1"/>
</dbReference>
<keyword evidence="5" id="KW-0238">DNA-binding</keyword>
<proteinExistence type="inferred from homology"/>
<dbReference type="PRINTS" id="PR00622">
    <property type="entry name" value="HISTONEH3"/>
</dbReference>
<dbReference type="SMART" id="SM00428">
    <property type="entry name" value="H3"/>
    <property type="match status" value="1"/>
</dbReference>
<evidence type="ECO:0000256" key="1">
    <source>
        <dbReference type="ARBA" id="ARBA00004123"/>
    </source>
</evidence>
<keyword evidence="7" id="KW-0544">Nucleosome core</keyword>
<dbReference type="GO" id="GO:0005634">
    <property type="term" value="C:nucleus"/>
    <property type="evidence" value="ECO:0007669"/>
    <property type="project" value="UniProtKB-SubCell"/>
</dbReference>
<name>A0A7T8H2U3_CALRO</name>
<evidence type="ECO:0000256" key="3">
    <source>
        <dbReference type="ARBA" id="ARBA00010343"/>
    </source>
</evidence>
<evidence type="ECO:0000256" key="6">
    <source>
        <dbReference type="ARBA" id="ARBA00023242"/>
    </source>
</evidence>
<dbReference type="InterPro" id="IPR007125">
    <property type="entry name" value="H2A/H2B/H3"/>
</dbReference>
<comment type="subcellular location">
    <subcellularLocation>
        <location evidence="2">Chromosome</location>
    </subcellularLocation>
    <subcellularLocation>
        <location evidence="1">Nucleus</location>
    </subcellularLocation>
</comment>
<dbReference type="Pfam" id="PF00125">
    <property type="entry name" value="Histone"/>
    <property type="match status" value="1"/>
</dbReference>
<dbReference type="GO" id="GO:0003677">
    <property type="term" value="F:DNA binding"/>
    <property type="evidence" value="ECO:0007669"/>
    <property type="project" value="UniProtKB-KW"/>
</dbReference>
<dbReference type="GO" id="GO:0030527">
    <property type="term" value="F:structural constituent of chromatin"/>
    <property type="evidence" value="ECO:0007669"/>
    <property type="project" value="InterPro"/>
</dbReference>
<evidence type="ECO:0000313" key="12">
    <source>
        <dbReference type="Proteomes" id="UP000595437"/>
    </source>
</evidence>
<evidence type="ECO:0000256" key="8">
    <source>
        <dbReference type="SAM" id="MobiDB-lite"/>
    </source>
</evidence>
<dbReference type="PANTHER" id="PTHR34094">
    <property type="match status" value="1"/>
</dbReference>
<feature type="domain" description="Core Histone H2A/H2B/H3" evidence="9">
    <location>
        <begin position="525"/>
        <end position="611"/>
    </location>
</feature>
<dbReference type="InterPro" id="IPR025164">
    <property type="entry name" value="Toastrack_DUF4097"/>
</dbReference>
<accession>A0A7T8H2U3</accession>
<dbReference type="Gene3D" id="2.160.20.120">
    <property type="match status" value="1"/>
</dbReference>
<evidence type="ECO:0000256" key="7">
    <source>
        <dbReference type="ARBA" id="ARBA00023269"/>
    </source>
</evidence>
<evidence type="ECO:0000256" key="4">
    <source>
        <dbReference type="ARBA" id="ARBA00022454"/>
    </source>
</evidence>
<evidence type="ECO:0000259" key="9">
    <source>
        <dbReference type="Pfam" id="PF00125"/>
    </source>
</evidence>
<dbReference type="Proteomes" id="UP000595437">
    <property type="component" value="Chromosome 11"/>
</dbReference>
<keyword evidence="12" id="KW-1185">Reference proteome</keyword>
<dbReference type="InterPro" id="IPR009072">
    <property type="entry name" value="Histone-fold"/>
</dbReference>
<dbReference type="InterPro" id="IPR000164">
    <property type="entry name" value="Histone_H3/CENP-A"/>
</dbReference>
<reference evidence="12" key="1">
    <citation type="submission" date="2021-01" db="EMBL/GenBank/DDBJ databases">
        <title>Caligus Genome Assembly.</title>
        <authorList>
            <person name="Gallardo-Escarate C."/>
        </authorList>
    </citation>
    <scope>NUCLEOTIDE SEQUENCE [LARGE SCALE GENOMIC DNA]</scope>
</reference>
<evidence type="ECO:0000256" key="5">
    <source>
        <dbReference type="ARBA" id="ARBA00023125"/>
    </source>
</evidence>
<gene>
    <name evidence="11" type="ORF">FKW44_017181</name>
</gene>
<feature type="region of interest" description="Disordered" evidence="8">
    <location>
        <begin position="429"/>
        <end position="454"/>
    </location>
</feature>
<dbReference type="Gene3D" id="1.10.20.10">
    <property type="entry name" value="Histone, subunit A"/>
    <property type="match status" value="1"/>
</dbReference>